<dbReference type="AlphaFoldDB" id="A0A6A6RQP2"/>
<dbReference type="GO" id="GO:0004571">
    <property type="term" value="F:mannosyl-oligosaccharide 1,2-alpha-mannosidase activity"/>
    <property type="evidence" value="ECO:0007669"/>
    <property type="project" value="InterPro"/>
</dbReference>
<feature type="active site" evidence="6">
    <location>
        <position position="506"/>
    </location>
</feature>
<dbReference type="Proteomes" id="UP000799753">
    <property type="component" value="Unassembled WGS sequence"/>
</dbReference>
<dbReference type="EMBL" id="MU006796">
    <property type="protein sequence ID" value="KAF2636753.1"/>
    <property type="molecule type" value="Genomic_DNA"/>
</dbReference>
<evidence type="ECO:0000313" key="11">
    <source>
        <dbReference type="EMBL" id="KAF2636753.1"/>
    </source>
</evidence>
<dbReference type="InterPro" id="IPR050749">
    <property type="entry name" value="Glycosyl_Hydrolase_47"/>
</dbReference>
<dbReference type="PRINTS" id="PR00747">
    <property type="entry name" value="GLYHDRLASE47"/>
</dbReference>
<dbReference type="GO" id="GO:0016020">
    <property type="term" value="C:membrane"/>
    <property type="evidence" value="ECO:0007669"/>
    <property type="project" value="InterPro"/>
</dbReference>
<evidence type="ECO:0000256" key="10">
    <source>
        <dbReference type="SAM" id="Phobius"/>
    </source>
</evidence>
<dbReference type="FunFam" id="1.50.10.10:FF:000037">
    <property type="entry name" value="alpha-1,2-Mannosidase"/>
    <property type="match status" value="1"/>
</dbReference>
<keyword evidence="7" id="KW-0106">Calcium</keyword>
<evidence type="ECO:0000256" key="1">
    <source>
        <dbReference type="ARBA" id="ARBA00001913"/>
    </source>
</evidence>
<evidence type="ECO:0000256" key="9">
    <source>
        <dbReference type="RuleBase" id="RU361193"/>
    </source>
</evidence>
<dbReference type="PANTHER" id="PTHR11742">
    <property type="entry name" value="MANNOSYL-OLIGOSACCHARIDE ALPHA-1,2-MANNOSIDASE-RELATED"/>
    <property type="match status" value="1"/>
</dbReference>
<dbReference type="GO" id="GO:0005975">
    <property type="term" value="P:carbohydrate metabolic process"/>
    <property type="evidence" value="ECO:0007669"/>
    <property type="project" value="InterPro"/>
</dbReference>
<comment type="pathway">
    <text evidence="2">Protein modification; protein glycosylation.</text>
</comment>
<evidence type="ECO:0000256" key="2">
    <source>
        <dbReference type="ARBA" id="ARBA00004922"/>
    </source>
</evidence>
<protein>
    <recommendedName>
        <fullName evidence="9">alpha-1,2-Mannosidase</fullName>
        <ecNumber evidence="9">3.2.1.-</ecNumber>
    </recommendedName>
</protein>
<dbReference type="PANTHER" id="PTHR11742:SF29">
    <property type="entry name" value="ALPHA-1,2-MANNOSIDASE"/>
    <property type="match status" value="1"/>
</dbReference>
<dbReference type="GO" id="GO:0036503">
    <property type="term" value="P:ERAD pathway"/>
    <property type="evidence" value="ECO:0007669"/>
    <property type="project" value="UniProtKB-ARBA"/>
</dbReference>
<keyword evidence="10" id="KW-0472">Membrane</keyword>
<gene>
    <name evidence="11" type="ORF">P280DRAFT_408682</name>
</gene>
<keyword evidence="5 8" id="KW-1015">Disulfide bond</keyword>
<feature type="binding site" evidence="7">
    <location>
        <position position="593"/>
    </location>
    <ligand>
        <name>Ca(2+)</name>
        <dbReference type="ChEBI" id="CHEBI:29108"/>
    </ligand>
</feature>
<feature type="active site" description="Proton donor" evidence="6">
    <location>
        <position position="187"/>
    </location>
</feature>
<keyword evidence="10" id="KW-0812">Transmembrane</keyword>
<dbReference type="GO" id="GO:0005783">
    <property type="term" value="C:endoplasmic reticulum"/>
    <property type="evidence" value="ECO:0007669"/>
    <property type="project" value="TreeGrafter"/>
</dbReference>
<evidence type="ECO:0000256" key="6">
    <source>
        <dbReference type="PIRSR" id="PIRSR601382-1"/>
    </source>
</evidence>
<dbReference type="UniPathway" id="UPA00378"/>
<dbReference type="InterPro" id="IPR012341">
    <property type="entry name" value="6hp_glycosidase-like_sf"/>
</dbReference>
<evidence type="ECO:0000313" key="12">
    <source>
        <dbReference type="Proteomes" id="UP000799753"/>
    </source>
</evidence>
<evidence type="ECO:0000256" key="5">
    <source>
        <dbReference type="ARBA" id="ARBA00023157"/>
    </source>
</evidence>
<feature type="active site" evidence="6">
    <location>
        <position position="326"/>
    </location>
</feature>
<dbReference type="InterPro" id="IPR036026">
    <property type="entry name" value="Seven-hairpin_glycosidases"/>
</dbReference>
<dbReference type="Pfam" id="PF01532">
    <property type="entry name" value="Glyco_hydro_47"/>
    <property type="match status" value="1"/>
</dbReference>
<sequence length="614" mass="69935">MSRRRKRNLTYAFVFVSIFALYYIWSRPIDPFGVPWDQHVEWMNDRANVDGFISKGSYDWRNAPFQNKITKYTSLPAGTPKALPPVQFSFPPETASQRKKREKRRMAVRNEFERSWKSYKKYAWAKDELAPLDGRAVDSFGGWGATLVDSLDSLWILGFKKDFYDAVGAVAAIDFGKTESVSISVFETTIRYLGGFLSAYDLSQEKVLLDKAIQLGEMLYRAFDTEPNNLPMDRLVVEMAKDPTSPSKMSEGNICFAAFASLTMEFTRLAQVTQQAKYYDAVARVTAFLDRVQNTTKIPGLFPINVDAHDEDVSRGSQFTMGALEDSSYEYFPKMHALLGGLEPAYEKLWKESAPVIDKLMLFRPLLPNAEKSEDLLYAGDVTSLNDGSVRLEPEMQHLTCFIGGMFALAGRLFTDPHHVDLGAKLTEGCIYAYKATPKGIMPEVFTLAPCRDRKTCPWNASQYEEDVRRRSYTKSHAEFKAYVADEALPKGFTGVRDKRYLLRPEAIESVFIMYRVTGHEEYLDHAWDMFEAIVKATTTKFGNGQLFSVMASGYREVEDKMESFWLAETLKYFYLIFSPPDMISLDQWVFNTEAHPFRRPGLEGTKGAPAPYE</sequence>
<dbReference type="SUPFAM" id="SSF48225">
    <property type="entry name" value="Seven-hairpin glycosidases"/>
    <property type="match status" value="1"/>
</dbReference>
<comment type="cofactor">
    <cofactor evidence="1 7">
        <name>Ca(2+)</name>
        <dbReference type="ChEBI" id="CHEBI:29108"/>
    </cofactor>
</comment>
<name>A0A6A6RQP2_9PLEO</name>
<keyword evidence="7" id="KW-0479">Metal-binding</keyword>
<proteinExistence type="inferred from homology"/>
<dbReference type="GO" id="GO:0005509">
    <property type="term" value="F:calcium ion binding"/>
    <property type="evidence" value="ECO:0007669"/>
    <property type="project" value="InterPro"/>
</dbReference>
<feature type="transmembrane region" description="Helical" evidence="10">
    <location>
        <begin position="9"/>
        <end position="25"/>
    </location>
</feature>
<comment type="similarity">
    <text evidence="3 9">Belongs to the glycosyl hydrolase 47 family.</text>
</comment>
<reference evidence="11" key="1">
    <citation type="journal article" date="2020" name="Stud. Mycol.">
        <title>101 Dothideomycetes genomes: a test case for predicting lifestyles and emergence of pathogens.</title>
        <authorList>
            <person name="Haridas S."/>
            <person name="Albert R."/>
            <person name="Binder M."/>
            <person name="Bloem J."/>
            <person name="Labutti K."/>
            <person name="Salamov A."/>
            <person name="Andreopoulos B."/>
            <person name="Baker S."/>
            <person name="Barry K."/>
            <person name="Bills G."/>
            <person name="Bluhm B."/>
            <person name="Cannon C."/>
            <person name="Castanera R."/>
            <person name="Culley D."/>
            <person name="Daum C."/>
            <person name="Ezra D."/>
            <person name="Gonzalez J."/>
            <person name="Henrissat B."/>
            <person name="Kuo A."/>
            <person name="Liang C."/>
            <person name="Lipzen A."/>
            <person name="Lutzoni F."/>
            <person name="Magnuson J."/>
            <person name="Mondo S."/>
            <person name="Nolan M."/>
            <person name="Ohm R."/>
            <person name="Pangilinan J."/>
            <person name="Park H.-J."/>
            <person name="Ramirez L."/>
            <person name="Alfaro M."/>
            <person name="Sun H."/>
            <person name="Tritt A."/>
            <person name="Yoshinaga Y."/>
            <person name="Zwiers L.-H."/>
            <person name="Turgeon B."/>
            <person name="Goodwin S."/>
            <person name="Spatafora J."/>
            <person name="Crous P."/>
            <person name="Grigoriev I."/>
        </authorList>
    </citation>
    <scope>NUCLEOTIDE SEQUENCE</scope>
    <source>
        <strain evidence="11">CBS 473.64</strain>
    </source>
</reference>
<evidence type="ECO:0000256" key="3">
    <source>
        <dbReference type="ARBA" id="ARBA00007658"/>
    </source>
</evidence>
<dbReference type="OrthoDB" id="8118055at2759"/>
<keyword evidence="4 9" id="KW-0378">Hydrolase</keyword>
<evidence type="ECO:0000256" key="8">
    <source>
        <dbReference type="PIRSR" id="PIRSR601382-3"/>
    </source>
</evidence>
<dbReference type="InterPro" id="IPR001382">
    <property type="entry name" value="Glyco_hydro_47"/>
</dbReference>
<evidence type="ECO:0000256" key="7">
    <source>
        <dbReference type="PIRSR" id="PIRSR601382-2"/>
    </source>
</evidence>
<feature type="disulfide bond" evidence="8">
    <location>
        <begin position="401"/>
        <end position="430"/>
    </location>
</feature>
<evidence type="ECO:0000256" key="4">
    <source>
        <dbReference type="ARBA" id="ARBA00022801"/>
    </source>
</evidence>
<dbReference type="EC" id="3.2.1.-" evidence="9"/>
<keyword evidence="10" id="KW-1133">Transmembrane helix</keyword>
<keyword evidence="9 11" id="KW-0326">Glycosidase</keyword>
<organism evidence="11 12">
    <name type="scientific">Massarina eburnea CBS 473.64</name>
    <dbReference type="NCBI Taxonomy" id="1395130"/>
    <lineage>
        <taxon>Eukaryota</taxon>
        <taxon>Fungi</taxon>
        <taxon>Dikarya</taxon>
        <taxon>Ascomycota</taxon>
        <taxon>Pezizomycotina</taxon>
        <taxon>Dothideomycetes</taxon>
        <taxon>Pleosporomycetidae</taxon>
        <taxon>Pleosporales</taxon>
        <taxon>Massarineae</taxon>
        <taxon>Massarinaceae</taxon>
        <taxon>Massarina</taxon>
    </lineage>
</organism>
<feature type="active site" description="Proton donor" evidence="6">
    <location>
        <position position="444"/>
    </location>
</feature>
<keyword evidence="12" id="KW-1185">Reference proteome</keyword>
<accession>A0A6A6RQP2</accession>
<dbReference type="Gene3D" id="1.50.10.10">
    <property type="match status" value="1"/>
</dbReference>